<evidence type="ECO:0008006" key="4">
    <source>
        <dbReference type="Google" id="ProtNLM"/>
    </source>
</evidence>
<dbReference type="Proteomes" id="UP001152484">
    <property type="component" value="Unassembled WGS sequence"/>
</dbReference>
<evidence type="ECO:0000256" key="1">
    <source>
        <dbReference type="SAM" id="MobiDB-lite"/>
    </source>
</evidence>
<feature type="region of interest" description="Disordered" evidence="1">
    <location>
        <begin position="114"/>
        <end position="144"/>
    </location>
</feature>
<dbReference type="AlphaFoldDB" id="A0A9P0ZWH9"/>
<organism evidence="2 3">
    <name type="scientific">Cuscuta europaea</name>
    <name type="common">European dodder</name>
    <dbReference type="NCBI Taxonomy" id="41803"/>
    <lineage>
        <taxon>Eukaryota</taxon>
        <taxon>Viridiplantae</taxon>
        <taxon>Streptophyta</taxon>
        <taxon>Embryophyta</taxon>
        <taxon>Tracheophyta</taxon>
        <taxon>Spermatophyta</taxon>
        <taxon>Magnoliopsida</taxon>
        <taxon>eudicotyledons</taxon>
        <taxon>Gunneridae</taxon>
        <taxon>Pentapetalae</taxon>
        <taxon>asterids</taxon>
        <taxon>lamiids</taxon>
        <taxon>Solanales</taxon>
        <taxon>Convolvulaceae</taxon>
        <taxon>Cuscuteae</taxon>
        <taxon>Cuscuta</taxon>
        <taxon>Cuscuta subgen. Cuscuta</taxon>
    </lineage>
</organism>
<name>A0A9P0ZWH9_CUSEU</name>
<gene>
    <name evidence="2" type="ORF">CEURO_LOCUS21617</name>
</gene>
<sequence length="144" mass="15568">MGFGGFVNEMIIDTTVDDFWAENGEEPAAAEIEGELAAAAEVDGEPAAVAELDGEPAIPAMDDVPKLDGEIQQNKSDDGSIKAPDVGMEFDSNEAVYNFYKTYGKRLGFSVRTRSATKHKNGNLTQKPQKRIIGEGEVPHNRPL</sequence>
<keyword evidence="3" id="KW-1185">Reference proteome</keyword>
<dbReference type="OrthoDB" id="1324199at2759"/>
<protein>
    <recommendedName>
        <fullName evidence="4">FAR1 domain-containing protein</fullName>
    </recommendedName>
</protein>
<comment type="caution">
    <text evidence="2">The sequence shown here is derived from an EMBL/GenBank/DDBJ whole genome shotgun (WGS) entry which is preliminary data.</text>
</comment>
<feature type="non-terminal residue" evidence="2">
    <location>
        <position position="144"/>
    </location>
</feature>
<reference evidence="2" key="1">
    <citation type="submission" date="2022-07" db="EMBL/GenBank/DDBJ databases">
        <authorList>
            <person name="Macas J."/>
            <person name="Novak P."/>
            <person name="Neumann P."/>
        </authorList>
    </citation>
    <scope>NUCLEOTIDE SEQUENCE</scope>
</reference>
<proteinExistence type="predicted"/>
<evidence type="ECO:0000313" key="3">
    <source>
        <dbReference type="Proteomes" id="UP001152484"/>
    </source>
</evidence>
<dbReference type="PANTHER" id="PTHR46328">
    <property type="entry name" value="FAR-RED IMPAIRED RESPONSIVE (FAR1) FAMILY PROTEIN-RELATED"/>
    <property type="match status" value="1"/>
</dbReference>
<dbReference type="EMBL" id="CAMAPE010000074">
    <property type="protein sequence ID" value="CAH9117628.1"/>
    <property type="molecule type" value="Genomic_DNA"/>
</dbReference>
<feature type="compositionally biased region" description="Basic and acidic residues" evidence="1">
    <location>
        <begin position="132"/>
        <end position="144"/>
    </location>
</feature>
<evidence type="ECO:0000313" key="2">
    <source>
        <dbReference type="EMBL" id="CAH9117628.1"/>
    </source>
</evidence>
<accession>A0A9P0ZWH9</accession>